<protein>
    <submittedName>
        <fullName evidence="1">Uncharacterized protein</fullName>
    </submittedName>
</protein>
<reference evidence="1" key="1">
    <citation type="submission" date="2023-10" db="EMBL/GenBank/DDBJ databases">
        <title>Genome assemblies of two species of porcelain crab, Petrolisthes cinctipes and Petrolisthes manimaculis (Anomura: Porcellanidae).</title>
        <authorList>
            <person name="Angst P."/>
        </authorList>
    </citation>
    <scope>NUCLEOTIDE SEQUENCE</scope>
    <source>
        <strain evidence="1">PB745_01</strain>
        <tissue evidence="1">Gill</tissue>
    </source>
</reference>
<name>A0AAE1GGG3_PETCI</name>
<dbReference type="AlphaFoldDB" id="A0AAE1GGG3"/>
<accession>A0AAE1GGG3</accession>
<comment type="caution">
    <text evidence="1">The sequence shown here is derived from an EMBL/GenBank/DDBJ whole genome shotgun (WGS) entry which is preliminary data.</text>
</comment>
<sequence length="237" mass="25609">MEGSTSKQKVPLILHSNLYVPSFTDYLGSEFKIRVSDAVPTDTAILTSGVGVLVTQLPTTPTTTTSTTTTTTATQPQPDMHLNSLDQLVERAKMLTRRHRVGVIILIAAMFGEEEVEGAVGALQARLLPFPPLLLPAHGHTQAAAHLTYLAQVTGGERRRMLEERMTSVLQERSRRNLAVPRLLTLSAAQWQEVVEQFGSLGKVARATSEEISSRTSLSPAAAASFLATLAHDTVTV</sequence>
<gene>
    <name evidence="1" type="ORF">Pcinc_004658</name>
</gene>
<evidence type="ECO:0000313" key="2">
    <source>
        <dbReference type="Proteomes" id="UP001286313"/>
    </source>
</evidence>
<evidence type="ECO:0000313" key="1">
    <source>
        <dbReference type="EMBL" id="KAK3891455.1"/>
    </source>
</evidence>
<proteinExistence type="predicted"/>
<dbReference type="EMBL" id="JAWQEG010000340">
    <property type="protein sequence ID" value="KAK3891455.1"/>
    <property type="molecule type" value="Genomic_DNA"/>
</dbReference>
<keyword evidence="2" id="KW-1185">Reference proteome</keyword>
<dbReference type="Proteomes" id="UP001286313">
    <property type="component" value="Unassembled WGS sequence"/>
</dbReference>
<organism evidence="1 2">
    <name type="scientific">Petrolisthes cinctipes</name>
    <name type="common">Flat porcelain crab</name>
    <dbReference type="NCBI Taxonomy" id="88211"/>
    <lineage>
        <taxon>Eukaryota</taxon>
        <taxon>Metazoa</taxon>
        <taxon>Ecdysozoa</taxon>
        <taxon>Arthropoda</taxon>
        <taxon>Crustacea</taxon>
        <taxon>Multicrustacea</taxon>
        <taxon>Malacostraca</taxon>
        <taxon>Eumalacostraca</taxon>
        <taxon>Eucarida</taxon>
        <taxon>Decapoda</taxon>
        <taxon>Pleocyemata</taxon>
        <taxon>Anomura</taxon>
        <taxon>Galatheoidea</taxon>
        <taxon>Porcellanidae</taxon>
        <taxon>Petrolisthes</taxon>
    </lineage>
</organism>